<evidence type="ECO:0000256" key="1">
    <source>
        <dbReference type="ARBA" id="ARBA00022679"/>
    </source>
</evidence>
<dbReference type="Pfam" id="PF13692">
    <property type="entry name" value="Glyco_trans_1_4"/>
    <property type="match status" value="1"/>
</dbReference>
<name>X0XUB2_9ZZZZ</name>
<proteinExistence type="predicted"/>
<accession>X0XUB2</accession>
<gene>
    <name evidence="2" type="ORF">S01H1_67470</name>
</gene>
<feature type="non-terminal residue" evidence="2">
    <location>
        <position position="1"/>
    </location>
</feature>
<dbReference type="EMBL" id="BARS01044686">
    <property type="protein sequence ID" value="GAG38867.1"/>
    <property type="molecule type" value="Genomic_DNA"/>
</dbReference>
<dbReference type="PANTHER" id="PTHR46401">
    <property type="entry name" value="GLYCOSYLTRANSFERASE WBBK-RELATED"/>
    <property type="match status" value="1"/>
</dbReference>
<keyword evidence="1" id="KW-0808">Transferase</keyword>
<evidence type="ECO:0008006" key="3">
    <source>
        <dbReference type="Google" id="ProtNLM"/>
    </source>
</evidence>
<dbReference type="GO" id="GO:0016757">
    <property type="term" value="F:glycosyltransferase activity"/>
    <property type="evidence" value="ECO:0007669"/>
    <property type="project" value="TreeGrafter"/>
</dbReference>
<dbReference type="Gene3D" id="3.40.50.2000">
    <property type="entry name" value="Glycogen Phosphorylase B"/>
    <property type="match status" value="1"/>
</dbReference>
<organism evidence="2">
    <name type="scientific">marine sediment metagenome</name>
    <dbReference type="NCBI Taxonomy" id="412755"/>
    <lineage>
        <taxon>unclassified sequences</taxon>
        <taxon>metagenomes</taxon>
        <taxon>ecological metagenomes</taxon>
    </lineage>
</organism>
<dbReference type="PANTHER" id="PTHR46401:SF2">
    <property type="entry name" value="GLYCOSYLTRANSFERASE WBBK-RELATED"/>
    <property type="match status" value="1"/>
</dbReference>
<dbReference type="SUPFAM" id="SSF53756">
    <property type="entry name" value="UDP-Glycosyltransferase/glycogen phosphorylase"/>
    <property type="match status" value="1"/>
</dbReference>
<protein>
    <recommendedName>
        <fullName evidence="3">Glycosyl transferase family 1 domain-containing protein</fullName>
    </recommendedName>
</protein>
<comment type="caution">
    <text evidence="2">The sequence shown here is derived from an EMBL/GenBank/DDBJ whole genome shotgun (WGS) entry which is preliminary data.</text>
</comment>
<dbReference type="AlphaFoldDB" id="X0XUB2"/>
<reference evidence="2" key="1">
    <citation type="journal article" date="2014" name="Front. Microbiol.">
        <title>High frequency of phylogenetically diverse reductive dehalogenase-homologous genes in deep subseafloor sedimentary metagenomes.</title>
        <authorList>
            <person name="Kawai M."/>
            <person name="Futagami T."/>
            <person name="Toyoda A."/>
            <person name="Takaki Y."/>
            <person name="Nishi S."/>
            <person name="Hori S."/>
            <person name="Arai W."/>
            <person name="Tsubouchi T."/>
            <person name="Morono Y."/>
            <person name="Uchiyama I."/>
            <person name="Ito T."/>
            <person name="Fujiyama A."/>
            <person name="Inagaki F."/>
            <person name="Takami H."/>
        </authorList>
    </citation>
    <scope>NUCLEOTIDE SEQUENCE</scope>
    <source>
        <strain evidence="2">Expedition CK06-06</strain>
    </source>
</reference>
<evidence type="ECO:0000313" key="2">
    <source>
        <dbReference type="EMBL" id="GAG38867.1"/>
    </source>
</evidence>
<sequence>CLMSRCESFGIPAVEAQSFGTPVVSSDCCAIPEVCGKGGVYPQPGDARGTAEALFRLLTDGATWRRLSCSAMDNAAKYRYDLCTRPLMRMFEIARNGAG</sequence>